<keyword evidence="2" id="KW-1185">Reference proteome</keyword>
<protein>
    <submittedName>
        <fullName evidence="1">Uncharacterized protein</fullName>
    </submittedName>
</protein>
<accession>A0A4U6VWJ3</accession>
<name>A0A4U6VWJ3_SETVI</name>
<dbReference type="Gramene" id="TKW33404">
    <property type="protein sequence ID" value="TKW33404"/>
    <property type="gene ID" value="SEVIR_2G233050v2"/>
</dbReference>
<dbReference type="AlphaFoldDB" id="A0A4U6VWJ3"/>
<evidence type="ECO:0000313" key="1">
    <source>
        <dbReference type="EMBL" id="TKW33404.1"/>
    </source>
</evidence>
<gene>
    <name evidence="1" type="ORF">SEVIR_2G233050v2</name>
</gene>
<organism evidence="1 2">
    <name type="scientific">Setaria viridis</name>
    <name type="common">Green bristlegrass</name>
    <name type="synonym">Setaria italica subsp. viridis</name>
    <dbReference type="NCBI Taxonomy" id="4556"/>
    <lineage>
        <taxon>Eukaryota</taxon>
        <taxon>Viridiplantae</taxon>
        <taxon>Streptophyta</taxon>
        <taxon>Embryophyta</taxon>
        <taxon>Tracheophyta</taxon>
        <taxon>Spermatophyta</taxon>
        <taxon>Magnoliopsida</taxon>
        <taxon>Liliopsida</taxon>
        <taxon>Poales</taxon>
        <taxon>Poaceae</taxon>
        <taxon>PACMAD clade</taxon>
        <taxon>Panicoideae</taxon>
        <taxon>Panicodae</taxon>
        <taxon>Paniceae</taxon>
        <taxon>Cenchrinae</taxon>
        <taxon>Setaria</taxon>
    </lineage>
</organism>
<sequence>MFHTEIVIGSTASEKSEAALTRAVLSLADAHRLCVSAACLRLSALVNLYFHTLKRIFYPSHRDSLLYTHFFLTRVIFIPYSILTTPYFIPLPSLPLSSQLSPLRAEPREADSGRQALPPGVAVHRLTTTVAAAIQYRVAAGSGTGANSLSARSLRILHLCIVIFIPSHVSSTGALAMHTAYSCICMHALFSFPRTQGLIAVATARRGLQRKNINQQLLIHVDLDVCIQ</sequence>
<evidence type="ECO:0000313" key="2">
    <source>
        <dbReference type="Proteomes" id="UP000298652"/>
    </source>
</evidence>
<proteinExistence type="predicted"/>
<dbReference type="EMBL" id="CM016553">
    <property type="protein sequence ID" value="TKW33404.1"/>
    <property type="molecule type" value="Genomic_DNA"/>
</dbReference>
<reference evidence="1" key="1">
    <citation type="submission" date="2019-03" db="EMBL/GenBank/DDBJ databases">
        <title>WGS assembly of Setaria viridis.</title>
        <authorList>
            <person name="Huang P."/>
            <person name="Jenkins J."/>
            <person name="Grimwood J."/>
            <person name="Barry K."/>
            <person name="Healey A."/>
            <person name="Mamidi S."/>
            <person name="Sreedasyam A."/>
            <person name="Shu S."/>
            <person name="Feldman M."/>
            <person name="Wu J."/>
            <person name="Yu Y."/>
            <person name="Chen C."/>
            <person name="Johnson J."/>
            <person name="Rokhsar D."/>
            <person name="Baxter I."/>
            <person name="Schmutz J."/>
            <person name="Brutnell T."/>
            <person name="Kellogg E."/>
        </authorList>
    </citation>
    <scope>NUCLEOTIDE SEQUENCE [LARGE SCALE GENOMIC DNA]</scope>
</reference>
<dbReference type="Proteomes" id="UP000298652">
    <property type="component" value="Chromosome 2"/>
</dbReference>